<reference evidence="1 2" key="1">
    <citation type="submission" date="2024-02" db="EMBL/GenBank/DDBJ databases">
        <title>Discinaceae phylogenomics.</title>
        <authorList>
            <person name="Dirks A.C."/>
            <person name="James T.Y."/>
        </authorList>
    </citation>
    <scope>NUCLEOTIDE SEQUENCE [LARGE SCALE GENOMIC DNA]</scope>
    <source>
        <strain evidence="1 2">ACD0624</strain>
    </source>
</reference>
<accession>A0ABR3GMC8</accession>
<evidence type="ECO:0000313" key="2">
    <source>
        <dbReference type="Proteomes" id="UP001447188"/>
    </source>
</evidence>
<comment type="caution">
    <text evidence="1">The sequence shown here is derived from an EMBL/GenBank/DDBJ whole genome shotgun (WGS) entry which is preliminary data.</text>
</comment>
<keyword evidence="2" id="KW-1185">Reference proteome</keyword>
<evidence type="ECO:0008006" key="3">
    <source>
        <dbReference type="Google" id="ProtNLM"/>
    </source>
</evidence>
<proteinExistence type="predicted"/>
<name>A0ABR3GMC8_9PEZI</name>
<dbReference type="Proteomes" id="UP001447188">
    <property type="component" value="Unassembled WGS sequence"/>
</dbReference>
<dbReference type="EMBL" id="JBBBZM010000041">
    <property type="protein sequence ID" value="KAL0636970.1"/>
    <property type="molecule type" value="Genomic_DNA"/>
</dbReference>
<evidence type="ECO:0000313" key="1">
    <source>
        <dbReference type="EMBL" id="KAL0636970.1"/>
    </source>
</evidence>
<protein>
    <recommendedName>
        <fullName evidence="3">F-box domain-containing protein</fullName>
    </recommendedName>
</protein>
<organism evidence="1 2">
    <name type="scientific">Discina gigas</name>
    <dbReference type="NCBI Taxonomy" id="1032678"/>
    <lineage>
        <taxon>Eukaryota</taxon>
        <taxon>Fungi</taxon>
        <taxon>Dikarya</taxon>
        <taxon>Ascomycota</taxon>
        <taxon>Pezizomycotina</taxon>
        <taxon>Pezizomycetes</taxon>
        <taxon>Pezizales</taxon>
        <taxon>Discinaceae</taxon>
        <taxon>Discina</taxon>
    </lineage>
</organism>
<sequence>MAVLDDLAYETLVELLSLLSCTDLASTSRVSRRVHDVSEPLLYKAPELDKIRENPSAAGPTRPSLEILLRTLLTPGRERLGSHVRSLRLKLDNNTPDPACEYPDGTIAFLTSKAPKLGINNLPRSQGAQLMLLLDLLPRLHDLHITPPNSRDCFTRFLNPIVAMETLPRGLQSLRDIHYERTVNSSVVQSKRLLLLFKLPSIRSIDVPSSDICI</sequence>
<gene>
    <name evidence="1" type="ORF">Q9L58_004073</name>
</gene>